<dbReference type="OrthoDB" id="7376075at2"/>
<organism evidence="1 2">
    <name type="scientific">Sphingorhabdus profundilacus</name>
    <dbReference type="NCBI Taxonomy" id="2509718"/>
    <lineage>
        <taxon>Bacteria</taxon>
        <taxon>Pseudomonadati</taxon>
        <taxon>Pseudomonadota</taxon>
        <taxon>Alphaproteobacteria</taxon>
        <taxon>Sphingomonadales</taxon>
        <taxon>Sphingomonadaceae</taxon>
        <taxon>Sphingorhabdus</taxon>
    </lineage>
</organism>
<comment type="caution">
    <text evidence="1">The sequence shown here is derived from an EMBL/GenBank/DDBJ whole genome shotgun (WGS) entry which is preliminary data.</text>
</comment>
<reference evidence="1 2" key="1">
    <citation type="submission" date="2019-01" db="EMBL/GenBank/DDBJ databases">
        <title>Sphingorhabdus lacus sp.nov., isolated from an oligotrophic freshwater lake.</title>
        <authorList>
            <person name="Park M."/>
        </authorList>
    </citation>
    <scope>NUCLEOTIDE SEQUENCE [LARGE SCALE GENOMIC DNA]</scope>
    <source>
        <strain evidence="1 2">IMCC26285</strain>
    </source>
</reference>
<proteinExistence type="predicted"/>
<gene>
    <name evidence="1" type="ORF">EUU23_08980</name>
</gene>
<sequence>MHINRLVERFLREQNLPPTKFGRLAARDPRLVLDMRMGREVRPEMEVKLRQYIASYHEAAAAERNKAA</sequence>
<protein>
    <submittedName>
        <fullName evidence="1">Uncharacterized protein</fullName>
    </submittedName>
</protein>
<accession>A0A6I4M187</accession>
<dbReference type="RefSeq" id="WP_160353818.1">
    <property type="nucleotide sequence ID" value="NZ_SDWJ01000002.1"/>
</dbReference>
<name>A0A6I4M187_9SPHN</name>
<evidence type="ECO:0000313" key="1">
    <source>
        <dbReference type="EMBL" id="MVZ97840.1"/>
    </source>
</evidence>
<keyword evidence="2" id="KW-1185">Reference proteome</keyword>
<dbReference type="EMBL" id="SDWJ01000002">
    <property type="protein sequence ID" value="MVZ97840.1"/>
    <property type="molecule type" value="Genomic_DNA"/>
</dbReference>
<evidence type="ECO:0000313" key="2">
    <source>
        <dbReference type="Proteomes" id="UP000471147"/>
    </source>
</evidence>
<dbReference type="Proteomes" id="UP000471147">
    <property type="component" value="Unassembled WGS sequence"/>
</dbReference>
<dbReference type="AlphaFoldDB" id="A0A6I4M187"/>